<dbReference type="EMBL" id="AP019620">
    <property type="protein sequence ID" value="BBJ39202.1"/>
    <property type="molecule type" value="Genomic_DNA"/>
</dbReference>
<dbReference type="AlphaFoldDB" id="A0A499UFF1"/>
<proteinExistence type="predicted"/>
<feature type="region of interest" description="Disordered" evidence="1">
    <location>
        <begin position="26"/>
        <end position="65"/>
    </location>
</feature>
<sequence>MHGTCPSWHIDVASDHGDVDAPQTQRVEGMVGPGQGDRSACPLLEAAEGPLGPGVGQEPAEAEPQRDTAAYYGEGSVHGRRHLLGVDEELRSRVGQFDVP</sequence>
<organism evidence="2 3">
    <name type="scientific">Streptomyces antimycoticus</name>
    <dbReference type="NCBI Taxonomy" id="68175"/>
    <lineage>
        <taxon>Bacteria</taxon>
        <taxon>Bacillati</taxon>
        <taxon>Actinomycetota</taxon>
        <taxon>Actinomycetes</taxon>
        <taxon>Kitasatosporales</taxon>
        <taxon>Streptomycetaceae</taxon>
        <taxon>Streptomyces</taxon>
        <taxon>Streptomyces violaceusniger group</taxon>
    </lineage>
</organism>
<evidence type="ECO:0000256" key="1">
    <source>
        <dbReference type="SAM" id="MobiDB-lite"/>
    </source>
</evidence>
<reference evidence="2 3" key="1">
    <citation type="journal article" date="2020" name="Int. J. Syst. Evol. Microbiol.">
        <title>Reclassification of Streptomyces castelarensis and Streptomyces sporoclivatus as later heterotypic synonyms of Streptomyces antimycoticus.</title>
        <authorList>
            <person name="Komaki H."/>
            <person name="Tamura T."/>
        </authorList>
    </citation>
    <scope>NUCLEOTIDE SEQUENCE [LARGE SCALE GENOMIC DNA]</scope>
    <source>
        <strain evidence="2 3">NBRC 100767</strain>
    </source>
</reference>
<evidence type="ECO:0000313" key="2">
    <source>
        <dbReference type="EMBL" id="BBJ39202.1"/>
    </source>
</evidence>
<gene>
    <name evidence="2" type="ORF">SSPO_019200</name>
</gene>
<accession>A0A499UFF1</accession>
<protein>
    <submittedName>
        <fullName evidence="2">Uncharacterized protein</fullName>
    </submittedName>
</protein>
<evidence type="ECO:0000313" key="3">
    <source>
        <dbReference type="Proteomes" id="UP000463951"/>
    </source>
</evidence>
<feature type="region of interest" description="Disordered" evidence="1">
    <location>
        <begin position="1"/>
        <end position="20"/>
    </location>
</feature>
<name>A0A499UFF1_9ACTN</name>
<dbReference type="Proteomes" id="UP000463951">
    <property type="component" value="Chromosome"/>
</dbReference>